<name>A0ACC2IRP0_9PLEO</name>
<organism evidence="1 2">
    <name type="scientific">Boeremia exigua</name>
    <dbReference type="NCBI Taxonomy" id="749465"/>
    <lineage>
        <taxon>Eukaryota</taxon>
        <taxon>Fungi</taxon>
        <taxon>Dikarya</taxon>
        <taxon>Ascomycota</taxon>
        <taxon>Pezizomycotina</taxon>
        <taxon>Dothideomycetes</taxon>
        <taxon>Pleosporomycetidae</taxon>
        <taxon>Pleosporales</taxon>
        <taxon>Pleosporineae</taxon>
        <taxon>Didymellaceae</taxon>
        <taxon>Boeremia</taxon>
    </lineage>
</organism>
<evidence type="ECO:0000313" key="2">
    <source>
        <dbReference type="Proteomes" id="UP001153331"/>
    </source>
</evidence>
<keyword evidence="2" id="KW-1185">Reference proteome</keyword>
<sequence>MLIYLAILCLSNLGIAVSYNDAVSTWPNAFPKQLAAVRRRQGLTTSEFLYHHTFVHGQKSWNAPDTFDQPLAYVQGHIFDSAYGINTTKNHAHVPYFGHSDMTELYSRSKESFATPPANNYTATVIGPDANAFSDFSASVSMYGFETFEEVNNDCLLTGSSETYNAFYWLYANASNAGTSSFDNVTFARNVMEIVLQLLPRGSIYNASTHTPVPGLDSRAYYGGYNNPALNAVVKLWLCDDNHAITAFRDVQLALIAMNKSLGVDFDKSFVMFTRAVLIYDRTRNTPFDANIATQVLLADRFRSNVAGPPLKEELQQ</sequence>
<dbReference type="EMBL" id="JAPHNI010000040">
    <property type="protein sequence ID" value="KAJ8117821.1"/>
    <property type="molecule type" value="Genomic_DNA"/>
</dbReference>
<proteinExistence type="predicted"/>
<protein>
    <submittedName>
        <fullName evidence="1">Uncharacterized protein</fullName>
    </submittedName>
</protein>
<accession>A0ACC2IRP0</accession>
<evidence type="ECO:0000313" key="1">
    <source>
        <dbReference type="EMBL" id="KAJ8117821.1"/>
    </source>
</evidence>
<gene>
    <name evidence="1" type="ORF">OPT61_g1071</name>
</gene>
<dbReference type="Proteomes" id="UP001153331">
    <property type="component" value="Unassembled WGS sequence"/>
</dbReference>
<comment type="caution">
    <text evidence="1">The sequence shown here is derived from an EMBL/GenBank/DDBJ whole genome shotgun (WGS) entry which is preliminary data.</text>
</comment>
<reference evidence="1" key="1">
    <citation type="submission" date="2022-11" db="EMBL/GenBank/DDBJ databases">
        <title>Genome Sequence of Boeremia exigua.</title>
        <authorList>
            <person name="Buettner E."/>
        </authorList>
    </citation>
    <scope>NUCLEOTIDE SEQUENCE</scope>
    <source>
        <strain evidence="1">CU02</strain>
    </source>
</reference>